<evidence type="ECO:0000259" key="6">
    <source>
        <dbReference type="SMART" id="SM00535"/>
    </source>
</evidence>
<dbReference type="EMBL" id="AGXA01000031">
    <property type="protein sequence ID" value="EKU92933.1"/>
    <property type="molecule type" value="Genomic_DNA"/>
</dbReference>
<evidence type="ECO:0000313" key="7">
    <source>
        <dbReference type="EMBL" id="EKU92933.1"/>
    </source>
</evidence>
<keyword evidence="5" id="KW-0699">rRNA-binding</keyword>
<dbReference type="STRING" id="883081.HMPREF9698_01536"/>
<dbReference type="Proteomes" id="UP000009875">
    <property type="component" value="Unassembled WGS sequence"/>
</dbReference>
<sequence>MKNKDVQLLNGLALAYMGDAVYDLYIRRYLLEKGSTKPNRLHQSATHYVSAKAQARLIDQALDQDLLTSEELGIFKRGRNAKSHSKAKNASQADYNKSSGFEAVMGYLYLTGQEGRLEELINWCIQTVEVDL</sequence>
<keyword evidence="4 5" id="KW-0378">Hydrolase</keyword>
<dbReference type="EC" id="3.1.26.-" evidence="5"/>
<keyword evidence="8" id="KW-1185">Reference proteome</keyword>
<dbReference type="Pfam" id="PF00636">
    <property type="entry name" value="Ribonuclease_3"/>
    <property type="match status" value="1"/>
</dbReference>
<keyword evidence="5" id="KW-0460">Magnesium</keyword>
<dbReference type="SMART" id="SM00535">
    <property type="entry name" value="RIBOc"/>
    <property type="match status" value="1"/>
</dbReference>
<evidence type="ECO:0000256" key="4">
    <source>
        <dbReference type="ARBA" id="ARBA00022801"/>
    </source>
</evidence>
<keyword evidence="5" id="KW-0694">RNA-binding</keyword>
<comment type="cofactor">
    <cofactor evidence="5">
        <name>Mg(2+)</name>
        <dbReference type="ChEBI" id="CHEBI:18420"/>
    </cofactor>
</comment>
<keyword evidence="5" id="KW-0963">Cytoplasm</keyword>
<dbReference type="HOGENOM" id="CLU_091169_2_0_9"/>
<gene>
    <name evidence="5" type="primary">mrnC</name>
    <name evidence="7" type="ORF">HMPREF9698_01536</name>
</gene>
<feature type="active site" evidence="5">
    <location>
        <position position="19"/>
    </location>
</feature>
<evidence type="ECO:0000256" key="3">
    <source>
        <dbReference type="ARBA" id="ARBA00022759"/>
    </source>
</evidence>
<dbReference type="GO" id="GO:0006364">
    <property type="term" value="P:rRNA processing"/>
    <property type="evidence" value="ECO:0007669"/>
    <property type="project" value="UniProtKB-UniRule"/>
</dbReference>
<comment type="caution">
    <text evidence="7">The sequence shown here is derived from an EMBL/GenBank/DDBJ whole genome shotgun (WGS) entry which is preliminary data.</text>
</comment>
<name>K9E8F6_9LACT</name>
<dbReference type="GO" id="GO:0005737">
    <property type="term" value="C:cytoplasm"/>
    <property type="evidence" value="ECO:0007669"/>
    <property type="project" value="UniProtKB-SubCell"/>
</dbReference>
<evidence type="ECO:0000313" key="8">
    <source>
        <dbReference type="Proteomes" id="UP000009875"/>
    </source>
</evidence>
<dbReference type="PATRIC" id="fig|883081.3.peg.1541"/>
<dbReference type="GO" id="GO:0019843">
    <property type="term" value="F:rRNA binding"/>
    <property type="evidence" value="ECO:0007669"/>
    <property type="project" value="UniProtKB-UniRule"/>
</dbReference>
<dbReference type="eggNOG" id="COG1939">
    <property type="taxonomic scope" value="Bacteria"/>
</dbReference>
<comment type="similarity">
    <text evidence="5">Belongs to the MrnC RNase family.</text>
</comment>
<reference evidence="7 8" key="1">
    <citation type="submission" date="2012-09" db="EMBL/GenBank/DDBJ databases">
        <title>The Genome Sequence of Alloiococcus otitis ATCC 51267.</title>
        <authorList>
            <consortium name="The Broad Institute Genome Sequencing Platform"/>
            <person name="Earl A."/>
            <person name="Ward D."/>
            <person name="Feldgarden M."/>
            <person name="Gevers D."/>
            <person name="Huys G."/>
            <person name="Walker B."/>
            <person name="Young S.K."/>
            <person name="Zeng Q."/>
            <person name="Gargeya S."/>
            <person name="Fitzgerald M."/>
            <person name="Haas B."/>
            <person name="Abouelleil A."/>
            <person name="Alvarado L."/>
            <person name="Arachchi H.M."/>
            <person name="Berlin A.M."/>
            <person name="Chapman S.B."/>
            <person name="Goldberg J."/>
            <person name="Griggs A."/>
            <person name="Gujja S."/>
            <person name="Hansen M."/>
            <person name="Howarth C."/>
            <person name="Imamovic A."/>
            <person name="Larimer J."/>
            <person name="McCowen C."/>
            <person name="Montmayeur A."/>
            <person name="Murphy C."/>
            <person name="Neiman D."/>
            <person name="Pearson M."/>
            <person name="Priest M."/>
            <person name="Roberts A."/>
            <person name="Saif S."/>
            <person name="Shea T."/>
            <person name="Sisk P."/>
            <person name="Sykes S."/>
            <person name="Wortman J."/>
            <person name="Nusbaum C."/>
            <person name="Birren B."/>
        </authorList>
    </citation>
    <scope>NUCLEOTIDE SEQUENCE [LARGE SCALE GENOMIC DNA]</scope>
    <source>
        <strain evidence="7 8">ATCC 51267</strain>
    </source>
</reference>
<keyword evidence="3 5" id="KW-0255">Endonuclease</keyword>
<dbReference type="GO" id="GO:0004525">
    <property type="term" value="F:ribonuclease III activity"/>
    <property type="evidence" value="ECO:0007669"/>
    <property type="project" value="InterPro"/>
</dbReference>
<dbReference type="PIRSF" id="PIRSF005520">
    <property type="entry name" value="UCP005520"/>
    <property type="match status" value="1"/>
</dbReference>
<dbReference type="SUPFAM" id="SSF69065">
    <property type="entry name" value="RNase III domain-like"/>
    <property type="match status" value="1"/>
</dbReference>
<dbReference type="CDD" id="cd00593">
    <property type="entry name" value="RIBOc"/>
    <property type="match status" value="1"/>
</dbReference>
<comment type="subcellular location">
    <subcellularLocation>
        <location evidence="5">Cytoplasm</location>
    </subcellularLocation>
</comment>
<organism evidence="7 8">
    <name type="scientific">Alloiococcus otitis ATCC 51267</name>
    <dbReference type="NCBI Taxonomy" id="883081"/>
    <lineage>
        <taxon>Bacteria</taxon>
        <taxon>Bacillati</taxon>
        <taxon>Bacillota</taxon>
        <taxon>Bacilli</taxon>
        <taxon>Lactobacillales</taxon>
        <taxon>Carnobacteriaceae</taxon>
        <taxon>Alloiococcus</taxon>
    </lineage>
</organism>
<dbReference type="Gene3D" id="1.10.1520.10">
    <property type="entry name" value="Ribonuclease III domain"/>
    <property type="match status" value="1"/>
</dbReference>
<evidence type="ECO:0000256" key="1">
    <source>
        <dbReference type="ARBA" id="ARBA00022552"/>
    </source>
</evidence>
<comment type="subunit">
    <text evidence="5">Homodimer.</text>
</comment>
<dbReference type="InterPro" id="IPR008226">
    <property type="entry name" value="Mini3_fam"/>
</dbReference>
<keyword evidence="5" id="KW-0690">Ribosome biogenesis</keyword>
<dbReference type="InterPro" id="IPR036389">
    <property type="entry name" value="RNase_III_sf"/>
</dbReference>
<protein>
    <recommendedName>
        <fullName evidence="5">Mini-ribonuclease 3</fullName>
        <shortName evidence="5">Mini-3</shortName>
        <shortName evidence="5">Mini-RNase 3</shortName>
        <ecNumber evidence="5">3.1.26.-</ecNumber>
    </recommendedName>
    <alternativeName>
        <fullName evidence="5">Mini-RNase III</fullName>
        <shortName evidence="5">Mini-III</shortName>
    </alternativeName>
</protein>
<dbReference type="PANTHER" id="PTHR34276:SF1">
    <property type="entry name" value="MINI-RIBONUCLEASE 3"/>
    <property type="match status" value="1"/>
</dbReference>
<dbReference type="OrthoDB" id="46571at2"/>
<dbReference type="InterPro" id="IPR000999">
    <property type="entry name" value="RNase_III_dom"/>
</dbReference>
<dbReference type="RefSeq" id="WP_003779075.1">
    <property type="nucleotide sequence ID" value="NZ_JH992962.1"/>
</dbReference>
<keyword evidence="1 5" id="KW-0698">rRNA processing</keyword>
<accession>K9E8F6</accession>
<evidence type="ECO:0000256" key="5">
    <source>
        <dbReference type="HAMAP-Rule" id="MF_01468"/>
    </source>
</evidence>
<evidence type="ECO:0000256" key="2">
    <source>
        <dbReference type="ARBA" id="ARBA00022722"/>
    </source>
</evidence>
<proteinExistence type="inferred from homology"/>
<feature type="domain" description="RNase III" evidence="6">
    <location>
        <begin position="4"/>
        <end position="132"/>
    </location>
</feature>
<keyword evidence="2 5" id="KW-0540">Nuclease</keyword>
<dbReference type="HAMAP" id="MF_01468">
    <property type="entry name" value="RNase_Mini_III"/>
    <property type="match status" value="1"/>
</dbReference>
<dbReference type="PANTHER" id="PTHR34276">
    <property type="entry name" value="MINI-RIBONUCLEASE 3"/>
    <property type="match status" value="1"/>
</dbReference>
<comment type="function">
    <text evidence="5">Involved in correct processing of both the 5' and 3' ends of 23S rRNA precursor. Processes 30S rRNA precursor transcript even in absence of ribonuclease 3 (Rnc); Rnc processes 30S rRNA into smaller rRNA precursors.</text>
</comment>
<dbReference type="AlphaFoldDB" id="K9E8F6"/>